<keyword evidence="4 6" id="KW-1133">Transmembrane helix</keyword>
<feature type="transmembrane region" description="Helical" evidence="6">
    <location>
        <begin position="35"/>
        <end position="55"/>
    </location>
</feature>
<reference evidence="9 11" key="2">
    <citation type="submission" date="2019-06" db="EMBL/GenBank/DDBJ databases">
        <title>Whole genome shotgun sequence of Corynebacterium flavescens NBRC 14136.</title>
        <authorList>
            <person name="Hosoyama A."/>
            <person name="Uohara A."/>
            <person name="Ohji S."/>
            <person name="Ichikawa N."/>
        </authorList>
    </citation>
    <scope>NUCLEOTIDE SEQUENCE [LARGE SCALE GENOMIC DNA]</scope>
    <source>
        <strain evidence="9 11">NBRC 14136</strain>
    </source>
</reference>
<dbReference type="Proteomes" id="UP000315353">
    <property type="component" value="Unassembled WGS sequence"/>
</dbReference>
<proteinExistence type="predicted"/>
<evidence type="ECO:0000256" key="5">
    <source>
        <dbReference type="ARBA" id="ARBA00023136"/>
    </source>
</evidence>
<evidence type="ECO:0000256" key="6">
    <source>
        <dbReference type="SAM" id="Phobius"/>
    </source>
</evidence>
<dbReference type="OrthoDB" id="4421971at2"/>
<protein>
    <submittedName>
        <fullName evidence="8">Type II secretion protein F</fullName>
    </submittedName>
</protein>
<dbReference type="EMBL" id="CP009246">
    <property type="protein sequence ID" value="APT85993.1"/>
    <property type="molecule type" value="Genomic_DNA"/>
</dbReference>
<dbReference type="PANTHER" id="PTHR35007">
    <property type="entry name" value="INTEGRAL MEMBRANE PROTEIN-RELATED"/>
    <property type="match status" value="1"/>
</dbReference>
<name>A0A1L7CJP5_CORFL</name>
<reference evidence="8 10" key="1">
    <citation type="submission" date="2014-08" db="EMBL/GenBank/DDBJ databases">
        <title>Complete genome sequence of Corynebacterium flavescens OJ8(T)(=DSM 20296(T)), isolated from cheese.</title>
        <authorList>
            <person name="Ruckert C."/>
            <person name="Albersmeier A."/>
            <person name="Winkler A."/>
            <person name="Kalinowski J."/>
        </authorList>
    </citation>
    <scope>NUCLEOTIDE SEQUENCE [LARGE SCALE GENOMIC DNA]</scope>
    <source>
        <strain evidence="8 10">OJ8</strain>
    </source>
</reference>
<dbReference type="PANTHER" id="PTHR35007:SF4">
    <property type="entry name" value="CONSERVED TRANSMEMBRANE PROTEIN-RELATED"/>
    <property type="match status" value="1"/>
</dbReference>
<dbReference type="Pfam" id="PF00482">
    <property type="entry name" value="T2SSF"/>
    <property type="match status" value="1"/>
</dbReference>
<organism evidence="8 10">
    <name type="scientific">Corynebacterium flavescens</name>
    <dbReference type="NCBI Taxonomy" id="28028"/>
    <lineage>
        <taxon>Bacteria</taxon>
        <taxon>Bacillati</taxon>
        <taxon>Actinomycetota</taxon>
        <taxon>Actinomycetes</taxon>
        <taxon>Mycobacteriales</taxon>
        <taxon>Corynebacteriaceae</taxon>
        <taxon>Corynebacterium</taxon>
    </lineage>
</organism>
<evidence type="ECO:0000256" key="4">
    <source>
        <dbReference type="ARBA" id="ARBA00022989"/>
    </source>
</evidence>
<evidence type="ECO:0000256" key="1">
    <source>
        <dbReference type="ARBA" id="ARBA00004651"/>
    </source>
</evidence>
<feature type="transmembrane region" description="Helical" evidence="6">
    <location>
        <begin position="61"/>
        <end position="79"/>
    </location>
</feature>
<evidence type="ECO:0000256" key="2">
    <source>
        <dbReference type="ARBA" id="ARBA00022475"/>
    </source>
</evidence>
<feature type="transmembrane region" description="Helical" evidence="6">
    <location>
        <begin position="206"/>
        <end position="224"/>
    </location>
</feature>
<dbReference type="GO" id="GO:0005886">
    <property type="term" value="C:plasma membrane"/>
    <property type="evidence" value="ECO:0007669"/>
    <property type="project" value="UniProtKB-SubCell"/>
</dbReference>
<sequence>MNLEIYTAMLLIAAALCCVDPRVSGRVQLKQKSRPAARIVITSAVVAGMVVFYLFGRLSAALAAIAISSCIVWTIKSSLRSRQNKRAQEAMAAFLGVVTADLRAGATVPRALNRGVEALPGNAPTEFAQILHSAAVLAHNGASPHVALHEATHPELLRLAYMVGLAHTHGIALAPLLEQAHNRIDAQRRHVQATAASLQGPQATSIVLACLPLAGIAMGGAMGANSLSFLLGGGLGGALLVGGVVLLCSGFMWSRTIIDKASPC</sequence>
<dbReference type="GeneID" id="82879391"/>
<accession>A0A1L7CJP5</accession>
<keyword evidence="2" id="KW-1003">Cell membrane</keyword>
<comment type="subcellular location">
    <subcellularLocation>
        <location evidence="1">Cell membrane</location>
        <topology evidence="1">Multi-pass membrane protein</topology>
    </subcellularLocation>
</comment>
<keyword evidence="3 6" id="KW-0812">Transmembrane</keyword>
<keyword evidence="5 6" id="KW-0472">Membrane</keyword>
<keyword evidence="10" id="KW-1185">Reference proteome</keyword>
<dbReference type="InterPro" id="IPR018076">
    <property type="entry name" value="T2SS_GspF_dom"/>
</dbReference>
<dbReference type="EMBL" id="BJNB01000032">
    <property type="protein sequence ID" value="GEB98379.1"/>
    <property type="molecule type" value="Genomic_DNA"/>
</dbReference>
<dbReference type="Proteomes" id="UP000185479">
    <property type="component" value="Chromosome"/>
</dbReference>
<evidence type="ECO:0000256" key="3">
    <source>
        <dbReference type="ARBA" id="ARBA00022692"/>
    </source>
</evidence>
<dbReference type="AlphaFoldDB" id="A0A1L7CJP5"/>
<evidence type="ECO:0000259" key="7">
    <source>
        <dbReference type="Pfam" id="PF00482"/>
    </source>
</evidence>
<evidence type="ECO:0000313" key="10">
    <source>
        <dbReference type="Proteomes" id="UP000185479"/>
    </source>
</evidence>
<dbReference type="STRING" id="28028.CFLV_01475"/>
<dbReference type="KEGG" id="cfc:CFLV_01475"/>
<gene>
    <name evidence="9" type="ORF">CFL01nite_18740</name>
    <name evidence="8" type="ORF">CFLV_01475</name>
</gene>
<feature type="domain" description="Type II secretion system protein GspF" evidence="7">
    <location>
        <begin position="102"/>
        <end position="218"/>
    </location>
</feature>
<dbReference type="RefSeq" id="WP_075728998.1">
    <property type="nucleotide sequence ID" value="NZ_BJNB01000032.1"/>
</dbReference>
<evidence type="ECO:0000313" key="8">
    <source>
        <dbReference type="EMBL" id="APT85993.1"/>
    </source>
</evidence>
<evidence type="ECO:0000313" key="11">
    <source>
        <dbReference type="Proteomes" id="UP000315353"/>
    </source>
</evidence>
<evidence type="ECO:0000313" key="9">
    <source>
        <dbReference type="EMBL" id="GEB98379.1"/>
    </source>
</evidence>
<feature type="transmembrane region" description="Helical" evidence="6">
    <location>
        <begin position="230"/>
        <end position="253"/>
    </location>
</feature>